<evidence type="ECO:0000313" key="3">
    <source>
        <dbReference type="Proteomes" id="UP000887116"/>
    </source>
</evidence>
<evidence type="ECO:0000313" key="2">
    <source>
        <dbReference type="EMBL" id="GFR05286.1"/>
    </source>
</evidence>
<dbReference type="AlphaFoldDB" id="A0A8X6JG96"/>
<dbReference type="Proteomes" id="UP000887116">
    <property type="component" value="Unassembled WGS sequence"/>
</dbReference>
<comment type="caution">
    <text evidence="2">The sequence shown here is derived from an EMBL/GenBank/DDBJ whole genome shotgun (WGS) entry which is preliminary data.</text>
</comment>
<name>A0A8X6JG96_TRICU</name>
<sequence>MEEESTLKNRYYKIVKLTTFPNPPPIEAEKGGGGEGKNQTIDLSQNERERKSRYSIVRERALGVDPYTLQLQLLPHKRRWTRRNVPERNCRGKMPRTTPLLRYRKILLSAEQPQLFHVCRKTRMNLYKEFKIFY</sequence>
<dbReference type="EMBL" id="BMAO01035690">
    <property type="protein sequence ID" value="GFR05286.1"/>
    <property type="molecule type" value="Genomic_DNA"/>
</dbReference>
<accession>A0A8X6JG96</accession>
<gene>
    <name evidence="2" type="ORF">TNCT_77851</name>
</gene>
<protein>
    <submittedName>
        <fullName evidence="2">Uncharacterized protein</fullName>
    </submittedName>
</protein>
<evidence type="ECO:0000256" key="1">
    <source>
        <dbReference type="SAM" id="MobiDB-lite"/>
    </source>
</evidence>
<keyword evidence="3" id="KW-1185">Reference proteome</keyword>
<proteinExistence type="predicted"/>
<feature type="region of interest" description="Disordered" evidence="1">
    <location>
        <begin position="20"/>
        <end position="50"/>
    </location>
</feature>
<organism evidence="2 3">
    <name type="scientific">Trichonephila clavata</name>
    <name type="common">Joro spider</name>
    <name type="synonym">Nephila clavata</name>
    <dbReference type="NCBI Taxonomy" id="2740835"/>
    <lineage>
        <taxon>Eukaryota</taxon>
        <taxon>Metazoa</taxon>
        <taxon>Ecdysozoa</taxon>
        <taxon>Arthropoda</taxon>
        <taxon>Chelicerata</taxon>
        <taxon>Arachnida</taxon>
        <taxon>Araneae</taxon>
        <taxon>Araneomorphae</taxon>
        <taxon>Entelegynae</taxon>
        <taxon>Araneoidea</taxon>
        <taxon>Nephilidae</taxon>
        <taxon>Trichonephila</taxon>
    </lineage>
</organism>
<reference evidence="2" key="1">
    <citation type="submission" date="2020-07" db="EMBL/GenBank/DDBJ databases">
        <title>Multicomponent nature underlies the extraordinary mechanical properties of spider dragline silk.</title>
        <authorList>
            <person name="Kono N."/>
            <person name="Nakamura H."/>
            <person name="Mori M."/>
            <person name="Yoshida Y."/>
            <person name="Ohtoshi R."/>
            <person name="Malay A.D."/>
            <person name="Moran D.A.P."/>
            <person name="Tomita M."/>
            <person name="Numata K."/>
            <person name="Arakawa K."/>
        </authorList>
    </citation>
    <scope>NUCLEOTIDE SEQUENCE</scope>
</reference>